<proteinExistence type="predicted"/>
<dbReference type="InterPro" id="IPR016833">
    <property type="entry name" value="Put_Na-Bile_cotransptr"/>
</dbReference>
<evidence type="ECO:0000313" key="2">
    <source>
        <dbReference type="EMBL" id="SVD52395.1"/>
    </source>
</evidence>
<gene>
    <name evidence="2" type="ORF">METZ01_LOCUS405249</name>
</gene>
<dbReference type="Pfam" id="PF13593">
    <property type="entry name" value="SBF_like"/>
    <property type="match status" value="1"/>
</dbReference>
<accession>A0A382W290</accession>
<reference evidence="2" key="1">
    <citation type="submission" date="2018-05" db="EMBL/GenBank/DDBJ databases">
        <authorList>
            <person name="Lanie J.A."/>
            <person name="Ng W.-L."/>
            <person name="Kazmierczak K.M."/>
            <person name="Andrzejewski T.M."/>
            <person name="Davidsen T.M."/>
            <person name="Wayne K.J."/>
            <person name="Tettelin H."/>
            <person name="Glass J.I."/>
            <person name="Rusch D."/>
            <person name="Podicherti R."/>
            <person name="Tsui H.-C.T."/>
            <person name="Winkler M.E."/>
        </authorList>
    </citation>
    <scope>NUCLEOTIDE SEQUENCE</scope>
</reference>
<protein>
    <recommendedName>
        <fullName evidence="3">Bile acid:sodium symporter</fullName>
    </recommendedName>
</protein>
<keyword evidence="1" id="KW-0472">Membrane</keyword>
<keyword evidence="1" id="KW-0812">Transmembrane</keyword>
<dbReference type="AlphaFoldDB" id="A0A382W290"/>
<feature type="transmembrane region" description="Helical" evidence="1">
    <location>
        <begin position="89"/>
        <end position="111"/>
    </location>
</feature>
<dbReference type="Gene3D" id="1.20.1530.20">
    <property type="match status" value="1"/>
</dbReference>
<evidence type="ECO:0000256" key="1">
    <source>
        <dbReference type="SAM" id="Phobius"/>
    </source>
</evidence>
<feature type="transmembrane region" description="Helical" evidence="1">
    <location>
        <begin position="60"/>
        <end position="83"/>
    </location>
</feature>
<dbReference type="PANTHER" id="PTHR18640">
    <property type="entry name" value="SOLUTE CARRIER FAMILY 10 MEMBER 7"/>
    <property type="match status" value="1"/>
</dbReference>
<dbReference type="PANTHER" id="PTHR18640:SF10">
    <property type="entry name" value="SODIUM_METABOLITE COTRANSPORTER BASS4, CHLOROPLASTIC-RELATED"/>
    <property type="match status" value="1"/>
</dbReference>
<evidence type="ECO:0008006" key="3">
    <source>
        <dbReference type="Google" id="ProtNLM"/>
    </source>
</evidence>
<dbReference type="EMBL" id="UINC01156146">
    <property type="protein sequence ID" value="SVD52395.1"/>
    <property type="molecule type" value="Genomic_DNA"/>
</dbReference>
<dbReference type="InterPro" id="IPR038770">
    <property type="entry name" value="Na+/solute_symporter_sf"/>
</dbReference>
<keyword evidence="1" id="KW-1133">Transmembrane helix</keyword>
<organism evidence="2">
    <name type="scientific">marine metagenome</name>
    <dbReference type="NCBI Taxonomy" id="408172"/>
    <lineage>
        <taxon>unclassified sequences</taxon>
        <taxon>metagenomes</taxon>
        <taxon>ecological metagenomes</taxon>
    </lineage>
</organism>
<name>A0A382W290_9ZZZZ</name>
<feature type="transmembrane region" description="Helical" evidence="1">
    <location>
        <begin position="118"/>
        <end position="144"/>
    </location>
</feature>
<feature type="transmembrane region" description="Helical" evidence="1">
    <location>
        <begin position="31"/>
        <end position="48"/>
    </location>
</feature>
<feature type="non-terminal residue" evidence="2">
    <location>
        <position position="1"/>
    </location>
</feature>
<feature type="non-terminal residue" evidence="2">
    <location>
        <position position="281"/>
    </location>
</feature>
<sequence length="281" mass="29871">RQFLPVGLVTVAVEGFFFPAPGKYMAGLPTQYIAVSFIFLLSGLMLKTDEVHAALAAWKATSWGCVSILFATPLIGTAIAFKLPMEPSFQLGLALFCCMPTTLTSGVALTAQARGNVALALFLTVLTNTAGILTLPFVFAHLLGALGQVELSAGDLFLKLCFSILLPLGVGKFLRRFAVDWINAQRPRLSLASNAALITIPWMKFSESSERLALVEPSSLLVIVLSGLGIHALYLAFNGGVCALLRLESAARKAVVLMTSQKTLPVAMTVLAFLPESAVSP</sequence>
<feature type="transmembrane region" description="Helical" evidence="1">
    <location>
        <begin position="223"/>
        <end position="247"/>
    </location>
</feature>